<dbReference type="PANTHER" id="PTHR47926">
    <property type="entry name" value="PENTATRICOPEPTIDE REPEAT-CONTAINING PROTEIN"/>
    <property type="match status" value="1"/>
</dbReference>
<dbReference type="Pfam" id="PF20431">
    <property type="entry name" value="E_motif"/>
    <property type="match status" value="1"/>
</dbReference>
<evidence type="ECO:0000313" key="4">
    <source>
        <dbReference type="EMBL" id="PKU87528.1"/>
    </source>
</evidence>
<name>A0A2I0XHZ3_9ASPA</name>
<accession>A0A2I0XHZ3</accession>
<dbReference type="Gene3D" id="1.25.40.10">
    <property type="entry name" value="Tetratricopeptide repeat domain"/>
    <property type="match status" value="3"/>
</dbReference>
<dbReference type="InterPro" id="IPR002885">
    <property type="entry name" value="PPR_rpt"/>
</dbReference>
<dbReference type="InterPro" id="IPR032867">
    <property type="entry name" value="DYW_dom"/>
</dbReference>
<evidence type="ECO:0000313" key="5">
    <source>
        <dbReference type="Proteomes" id="UP000233837"/>
    </source>
</evidence>
<proteinExistence type="predicted"/>
<keyword evidence="5" id="KW-1185">Reference proteome</keyword>
<evidence type="ECO:0000256" key="1">
    <source>
        <dbReference type="ARBA" id="ARBA00022737"/>
    </source>
</evidence>
<gene>
    <name evidence="4" type="primary">PCMP-H88</name>
    <name evidence="4" type="ORF">MA16_Dca018059</name>
</gene>
<dbReference type="FunFam" id="1.25.40.10:FF:001050">
    <property type="entry name" value="Pentatricopeptide repeat-containing protein At2g33760"/>
    <property type="match status" value="1"/>
</dbReference>
<dbReference type="InterPro" id="IPR046960">
    <property type="entry name" value="PPR_At4g14850-like_plant"/>
</dbReference>
<dbReference type="PROSITE" id="PS51375">
    <property type="entry name" value="PPR"/>
    <property type="match status" value="2"/>
</dbReference>
<reference evidence="4 5" key="1">
    <citation type="journal article" date="2016" name="Sci. Rep.">
        <title>The Dendrobium catenatum Lindl. genome sequence provides insights into polysaccharide synthase, floral development and adaptive evolution.</title>
        <authorList>
            <person name="Zhang G.Q."/>
            <person name="Xu Q."/>
            <person name="Bian C."/>
            <person name="Tsai W.C."/>
            <person name="Yeh C.M."/>
            <person name="Liu K.W."/>
            <person name="Yoshida K."/>
            <person name="Zhang L.S."/>
            <person name="Chang S.B."/>
            <person name="Chen F."/>
            <person name="Shi Y."/>
            <person name="Su Y.Y."/>
            <person name="Zhang Y.Q."/>
            <person name="Chen L.J."/>
            <person name="Yin Y."/>
            <person name="Lin M."/>
            <person name="Huang H."/>
            <person name="Deng H."/>
            <person name="Wang Z.W."/>
            <person name="Zhu S.L."/>
            <person name="Zhao X."/>
            <person name="Deng C."/>
            <person name="Niu S.C."/>
            <person name="Huang J."/>
            <person name="Wang M."/>
            <person name="Liu G.H."/>
            <person name="Yang H.J."/>
            <person name="Xiao X.J."/>
            <person name="Hsiao Y.Y."/>
            <person name="Wu W.L."/>
            <person name="Chen Y.Y."/>
            <person name="Mitsuda N."/>
            <person name="Ohme-Takagi M."/>
            <person name="Luo Y.B."/>
            <person name="Van de Peer Y."/>
            <person name="Liu Z.J."/>
        </authorList>
    </citation>
    <scope>NUCLEOTIDE SEQUENCE [LARGE SCALE GENOMIC DNA]</scope>
    <source>
        <tissue evidence="4">The whole plant</tissue>
    </source>
</reference>
<feature type="repeat" description="PPR" evidence="2">
    <location>
        <begin position="317"/>
        <end position="351"/>
    </location>
</feature>
<feature type="domain" description="DYW" evidence="3">
    <location>
        <begin position="532"/>
        <end position="624"/>
    </location>
</feature>
<sequence length="624" mass="70243">MAVPSPPPWAPPHELVSRHPALHHLLFCNSMPHFLQIHALSITTGSASDNLAAARILSFPALSPAGSLPYARRLFLTAQKADAFMANILLRAYASLPNTNSALSFFVESLESSRLHHPDATTLALALKASADAGDLSFGKMVHAMALKLAQASDVSVQNFLVRIYASFRLIESAKLVFDSISNFNDASRNIMLGAYLKCDLLDDARQLFDDMPVKGVISWSVMINGLVQNNRFREALELFNKMLMEKMEPNESIYVNIFSICAHLGAIEQGRWVENYLLKKDFTVTVRIGTAMIDMYLKCGCVENAFNVFDLMQEKNSMTWSAMITGLAINGRAEDSLKLFSLMELSGISPNEVTFIGVLNACSHSKLVGEGVKYFKSMVKVYNIQPDVHHYCCLVDLYGRAGMLAEAEEVIKNMPMEPNSAVWGSLLNACRIHENAFLGEKVGKKLLELEPENSGRYVLLSNIYAGRGMWEKVAELRRIMKERKVEKTPGSSFIDIKGEVHEFMAGDGSHRQKREVYGKLEEMRRELKLAGYKPRIKQVVIDMEEEEKESSLYHHSEKLALAFGLIGCERGTTLRIMKNLRVCEDCHLVMKMISKIYGREIVLRDRCRFHHFRDGICSCNDYW</sequence>
<dbReference type="Pfam" id="PF01535">
    <property type="entry name" value="PPR"/>
    <property type="match status" value="1"/>
</dbReference>
<dbReference type="AlphaFoldDB" id="A0A2I0XHZ3"/>
<evidence type="ECO:0000256" key="2">
    <source>
        <dbReference type="PROSITE-ProRule" id="PRU00708"/>
    </source>
</evidence>
<dbReference type="Proteomes" id="UP000233837">
    <property type="component" value="Unassembled WGS sequence"/>
</dbReference>
<dbReference type="FunFam" id="1.25.40.10:FF:000231">
    <property type="entry name" value="Pentatricopeptide repeat-containing protein chloroplastic"/>
    <property type="match status" value="1"/>
</dbReference>
<dbReference type="Pfam" id="PF13041">
    <property type="entry name" value="PPR_2"/>
    <property type="match status" value="2"/>
</dbReference>
<dbReference type="OrthoDB" id="185373at2759"/>
<reference evidence="4 5" key="2">
    <citation type="journal article" date="2017" name="Nature">
        <title>The Apostasia genome and the evolution of orchids.</title>
        <authorList>
            <person name="Zhang G.Q."/>
            <person name="Liu K.W."/>
            <person name="Li Z."/>
            <person name="Lohaus R."/>
            <person name="Hsiao Y.Y."/>
            <person name="Niu S.C."/>
            <person name="Wang J.Y."/>
            <person name="Lin Y.C."/>
            <person name="Xu Q."/>
            <person name="Chen L.J."/>
            <person name="Yoshida K."/>
            <person name="Fujiwara S."/>
            <person name="Wang Z.W."/>
            <person name="Zhang Y.Q."/>
            <person name="Mitsuda N."/>
            <person name="Wang M."/>
            <person name="Liu G.H."/>
            <person name="Pecoraro L."/>
            <person name="Huang H.X."/>
            <person name="Xiao X.J."/>
            <person name="Lin M."/>
            <person name="Wu X.Y."/>
            <person name="Wu W.L."/>
            <person name="Chen Y.Y."/>
            <person name="Chang S.B."/>
            <person name="Sakamoto S."/>
            <person name="Ohme-Takagi M."/>
            <person name="Yagi M."/>
            <person name="Zeng S.J."/>
            <person name="Shen C.Y."/>
            <person name="Yeh C.M."/>
            <person name="Luo Y.B."/>
            <person name="Tsai W.C."/>
            <person name="Van de Peer Y."/>
            <person name="Liu Z.J."/>
        </authorList>
    </citation>
    <scope>NUCLEOTIDE SEQUENCE [LARGE SCALE GENOMIC DNA]</scope>
    <source>
        <tissue evidence="4">The whole plant</tissue>
    </source>
</reference>
<dbReference type="InterPro" id="IPR011990">
    <property type="entry name" value="TPR-like_helical_dom_sf"/>
</dbReference>
<organism evidence="4 5">
    <name type="scientific">Dendrobium catenatum</name>
    <dbReference type="NCBI Taxonomy" id="906689"/>
    <lineage>
        <taxon>Eukaryota</taxon>
        <taxon>Viridiplantae</taxon>
        <taxon>Streptophyta</taxon>
        <taxon>Embryophyta</taxon>
        <taxon>Tracheophyta</taxon>
        <taxon>Spermatophyta</taxon>
        <taxon>Magnoliopsida</taxon>
        <taxon>Liliopsida</taxon>
        <taxon>Asparagales</taxon>
        <taxon>Orchidaceae</taxon>
        <taxon>Epidendroideae</taxon>
        <taxon>Malaxideae</taxon>
        <taxon>Dendrobiinae</taxon>
        <taxon>Dendrobium</taxon>
    </lineage>
</organism>
<keyword evidence="1" id="KW-0677">Repeat</keyword>
<dbReference type="GO" id="GO:0003723">
    <property type="term" value="F:RNA binding"/>
    <property type="evidence" value="ECO:0007669"/>
    <property type="project" value="InterPro"/>
</dbReference>
<feature type="repeat" description="PPR" evidence="2">
    <location>
        <begin position="216"/>
        <end position="250"/>
    </location>
</feature>
<dbReference type="GO" id="GO:0009451">
    <property type="term" value="P:RNA modification"/>
    <property type="evidence" value="ECO:0007669"/>
    <property type="project" value="InterPro"/>
</dbReference>
<dbReference type="PANTHER" id="PTHR47926:SF463">
    <property type="entry name" value="PENTATRICOPEPTIDE REPEAT-CONTAINING PROTEIN"/>
    <property type="match status" value="1"/>
</dbReference>
<dbReference type="EMBL" id="KZ501872">
    <property type="protein sequence ID" value="PKU87528.1"/>
    <property type="molecule type" value="Genomic_DNA"/>
</dbReference>
<evidence type="ECO:0000259" key="3">
    <source>
        <dbReference type="Pfam" id="PF14432"/>
    </source>
</evidence>
<protein>
    <submittedName>
        <fullName evidence="4">Pentatricopeptide repeat-containing protein</fullName>
    </submittedName>
</protein>
<dbReference type="InterPro" id="IPR046848">
    <property type="entry name" value="E_motif"/>
</dbReference>
<dbReference type="GO" id="GO:0031425">
    <property type="term" value="P:chloroplast RNA processing"/>
    <property type="evidence" value="ECO:0007669"/>
    <property type="project" value="UniProtKB-ARBA"/>
</dbReference>
<dbReference type="NCBIfam" id="TIGR00756">
    <property type="entry name" value="PPR"/>
    <property type="match status" value="4"/>
</dbReference>
<dbReference type="Pfam" id="PF14432">
    <property type="entry name" value="DYW_deaminase"/>
    <property type="match status" value="1"/>
</dbReference>
<dbReference type="GO" id="GO:0008270">
    <property type="term" value="F:zinc ion binding"/>
    <property type="evidence" value="ECO:0007669"/>
    <property type="project" value="InterPro"/>
</dbReference>